<dbReference type="AlphaFoldDB" id="A0A915JK32"/>
<evidence type="ECO:0000313" key="2">
    <source>
        <dbReference type="Proteomes" id="UP000887565"/>
    </source>
</evidence>
<evidence type="ECO:0000313" key="3">
    <source>
        <dbReference type="WBParaSite" id="nRc.2.0.1.t26525-RA"/>
    </source>
</evidence>
<dbReference type="WBParaSite" id="nRc.2.0.1.t26525-RA">
    <property type="protein sequence ID" value="nRc.2.0.1.t26525-RA"/>
    <property type="gene ID" value="nRc.2.0.1.g26525"/>
</dbReference>
<reference evidence="3" key="1">
    <citation type="submission" date="2022-11" db="UniProtKB">
        <authorList>
            <consortium name="WormBaseParasite"/>
        </authorList>
    </citation>
    <scope>IDENTIFICATION</scope>
</reference>
<organism evidence="2 3">
    <name type="scientific">Romanomermis culicivorax</name>
    <name type="common">Nematode worm</name>
    <dbReference type="NCBI Taxonomy" id="13658"/>
    <lineage>
        <taxon>Eukaryota</taxon>
        <taxon>Metazoa</taxon>
        <taxon>Ecdysozoa</taxon>
        <taxon>Nematoda</taxon>
        <taxon>Enoplea</taxon>
        <taxon>Dorylaimia</taxon>
        <taxon>Mermithida</taxon>
        <taxon>Mermithoidea</taxon>
        <taxon>Mermithidae</taxon>
        <taxon>Romanomermis</taxon>
    </lineage>
</organism>
<feature type="coiled-coil region" evidence="1">
    <location>
        <begin position="4"/>
        <end position="38"/>
    </location>
</feature>
<proteinExistence type="predicted"/>
<name>A0A915JK32_ROMCU</name>
<protein>
    <submittedName>
        <fullName evidence="3">Uncharacterized protein</fullName>
    </submittedName>
</protein>
<accession>A0A915JK32</accession>
<keyword evidence="2" id="KW-1185">Reference proteome</keyword>
<evidence type="ECO:0000256" key="1">
    <source>
        <dbReference type="SAM" id="Coils"/>
    </source>
</evidence>
<dbReference type="Proteomes" id="UP000887565">
    <property type="component" value="Unplaced"/>
</dbReference>
<sequence length="91" mass="10692">MDECKKLEKHLSLLRDEYSKLQTKLVEYERKYENLAATLGSDSDNLEQADHLVENSFVNRLLKKVADLFEKDLYRLGLHNSCLFRIVAFID</sequence>
<keyword evidence="1" id="KW-0175">Coiled coil</keyword>
<dbReference type="OMA" id="CLFRIVA"/>